<dbReference type="Proteomes" id="UP000709437">
    <property type="component" value="Unassembled WGS sequence"/>
</dbReference>
<evidence type="ECO:0000313" key="1">
    <source>
        <dbReference type="EMBL" id="MBT1543167.1"/>
    </source>
</evidence>
<proteinExistence type="predicted"/>
<organism evidence="1 2">
    <name type="scientific">Curtobacterium flaccumfaciens pv. flaccumfaciens</name>
    <dbReference type="NCBI Taxonomy" id="138532"/>
    <lineage>
        <taxon>Bacteria</taxon>
        <taxon>Bacillati</taxon>
        <taxon>Actinomycetota</taxon>
        <taxon>Actinomycetes</taxon>
        <taxon>Micrococcales</taxon>
        <taxon>Microbacteriaceae</taxon>
        <taxon>Curtobacterium</taxon>
    </lineage>
</organism>
<accession>A0A5P8YVZ3</accession>
<evidence type="ECO:0000313" key="2">
    <source>
        <dbReference type="Proteomes" id="UP000709437"/>
    </source>
</evidence>
<dbReference type="RefSeq" id="WP_128781705.1">
    <property type="nucleotide sequence ID" value="NZ_CP041260.1"/>
</dbReference>
<dbReference type="EMBL" id="JAHEWX010000025">
    <property type="protein sequence ID" value="MBT1543167.1"/>
    <property type="molecule type" value="Genomic_DNA"/>
</dbReference>
<gene>
    <name evidence="1" type="ORF">KK103_15500</name>
</gene>
<sequence>MDALRLLERLSRRIVAEHLDVQVERSDDGTAPRQPDTLIQLADGTTVSLEVVSDYDVTYNKLSDALERQGESTALGPDEPSWYISLGSSPAEIDCTYAARAASQFGPGASCGWLSVDRATARTMMFPAAVELSVFVCTTSYPVRSRPSAARSRAVLWSSEWASALKNLNPEV</sequence>
<protein>
    <submittedName>
        <fullName evidence="1">Uncharacterized protein</fullName>
    </submittedName>
</protein>
<dbReference type="AlphaFoldDB" id="A0A5P8YVZ3"/>
<reference evidence="1" key="1">
    <citation type="submission" date="2021-05" db="EMBL/GenBank/DDBJ databases">
        <title>Whole genome sequence of Curtobacterium flaccumfaciens pv. flaccumfaciens strain CFBP 3417.</title>
        <authorList>
            <person name="Osdaghi E."/>
            <person name="Taghouti G."/>
            <person name="Portier P."/>
            <person name="Fazliarab A."/>
            <person name="Taghavi S.M."/>
            <person name="Briand M."/>
            <person name="Le-Saux M."/>
            <person name="Jacques M.-A."/>
        </authorList>
    </citation>
    <scope>NUCLEOTIDE SEQUENCE</scope>
    <source>
        <strain evidence="1">CFBP 3417</strain>
    </source>
</reference>
<comment type="caution">
    <text evidence="1">The sequence shown here is derived from an EMBL/GenBank/DDBJ whole genome shotgun (WGS) entry which is preliminary data.</text>
</comment>
<name>A0A5P8YVZ3_9MICO</name>